<dbReference type="GeneID" id="70189505"/>
<feature type="region of interest" description="Disordered" evidence="1">
    <location>
        <begin position="391"/>
        <end position="426"/>
    </location>
</feature>
<dbReference type="EMBL" id="JAGTJQ010000001">
    <property type="protein sequence ID" value="KAH7040072.1"/>
    <property type="molecule type" value="Genomic_DNA"/>
</dbReference>
<accession>A0A9P8YHG0</accession>
<evidence type="ECO:0000313" key="2">
    <source>
        <dbReference type="EMBL" id="KAH7040072.1"/>
    </source>
</evidence>
<evidence type="ECO:0000256" key="1">
    <source>
        <dbReference type="SAM" id="MobiDB-lite"/>
    </source>
</evidence>
<feature type="compositionally biased region" description="Basic and acidic residues" evidence="1">
    <location>
        <begin position="471"/>
        <end position="490"/>
    </location>
</feature>
<feature type="compositionally biased region" description="Low complexity" evidence="1">
    <location>
        <begin position="127"/>
        <end position="147"/>
    </location>
</feature>
<evidence type="ECO:0000313" key="3">
    <source>
        <dbReference type="Proteomes" id="UP000756346"/>
    </source>
</evidence>
<comment type="caution">
    <text evidence="2">The sequence shown here is derived from an EMBL/GenBank/DDBJ whole genome shotgun (WGS) entry which is preliminary data.</text>
</comment>
<feature type="compositionally biased region" description="Basic and acidic residues" evidence="1">
    <location>
        <begin position="228"/>
        <end position="244"/>
    </location>
</feature>
<reference evidence="2" key="1">
    <citation type="journal article" date="2021" name="Nat. Commun.">
        <title>Genetic determinants of endophytism in the Arabidopsis root mycobiome.</title>
        <authorList>
            <person name="Mesny F."/>
            <person name="Miyauchi S."/>
            <person name="Thiergart T."/>
            <person name="Pickel B."/>
            <person name="Atanasova L."/>
            <person name="Karlsson M."/>
            <person name="Huettel B."/>
            <person name="Barry K.W."/>
            <person name="Haridas S."/>
            <person name="Chen C."/>
            <person name="Bauer D."/>
            <person name="Andreopoulos W."/>
            <person name="Pangilinan J."/>
            <person name="LaButti K."/>
            <person name="Riley R."/>
            <person name="Lipzen A."/>
            <person name="Clum A."/>
            <person name="Drula E."/>
            <person name="Henrissat B."/>
            <person name="Kohler A."/>
            <person name="Grigoriev I.V."/>
            <person name="Martin F.M."/>
            <person name="Hacquard S."/>
        </authorList>
    </citation>
    <scope>NUCLEOTIDE SEQUENCE</scope>
    <source>
        <strain evidence="2">MPI-CAGE-CH-0230</strain>
    </source>
</reference>
<organism evidence="2 3">
    <name type="scientific">Microdochium trichocladiopsis</name>
    <dbReference type="NCBI Taxonomy" id="1682393"/>
    <lineage>
        <taxon>Eukaryota</taxon>
        <taxon>Fungi</taxon>
        <taxon>Dikarya</taxon>
        <taxon>Ascomycota</taxon>
        <taxon>Pezizomycotina</taxon>
        <taxon>Sordariomycetes</taxon>
        <taxon>Xylariomycetidae</taxon>
        <taxon>Xylariales</taxon>
        <taxon>Microdochiaceae</taxon>
        <taxon>Microdochium</taxon>
    </lineage>
</organism>
<gene>
    <name evidence="2" type="ORF">B0I36DRAFT_370914</name>
</gene>
<proteinExistence type="predicted"/>
<feature type="region of interest" description="Disordered" evidence="1">
    <location>
        <begin position="468"/>
        <end position="490"/>
    </location>
</feature>
<feature type="compositionally biased region" description="Pro residues" evidence="1">
    <location>
        <begin position="48"/>
        <end position="57"/>
    </location>
</feature>
<sequence length="714" mass="78989">MPTAHPPTTSPKPTKPARRFAPVPIETTFDSYRVGRNPHGPTAELTPDPSPTTPQPPGIAFGVDHSASQNTPEEPKPKPKRRFAPQLIETSRRTKKAGQEGPATKHTDKTDITPGTNHIYVQKPKRAPSTSARPSTSSNGGNNASSTKGDEDVSMSPRFLPPRRQQSMKPHPNTRRGTRNISFHPGLETIASSESGSSSDENENENDDVPISSVPALTIGPPAHPPLRKKDIPRITKDDPRTRRESCDEEFSVYLLAVAAQEAHRQRELEEVMSAFPNGLPMSGVEHFFARENSDELLELPEPPQRHGVSQLLMRRKSTDPGWAVREMRAHAEQLAKTRATRPQASTDSLMDLPDMAPAPEDPLWTAITPSADSENKQMAWSNSPALAAVSPAAKARQNSRSPVPLKPYSVAPPAQTPPTGLKVSPFMRFPALPTEGDEESAEMRRMRQAASPPMLGTDLKFRRCPSPKQTRIESDHPWDPLEGKQRDVSEESGLWRGYCSTKANETCTPNDFHPAPLLATPGETGTPVDLFASSFGAHMNGQAPPTPSSPTRTAQTKGMQLLPSLDERLKREKVRKEFEERIMAEFDEAFVTQVYNYISLGYPATARDYDEELSKISGISMEELRKNDHVEIGKGFMLDIRIGAKRQETVGSPDSDETMVSPEEDEARTADKPPRWRALKLYIREWARQHPSLGDDENPLAWGVRARRGSWAI</sequence>
<feature type="region of interest" description="Disordered" evidence="1">
    <location>
        <begin position="648"/>
        <end position="673"/>
    </location>
</feature>
<keyword evidence="3" id="KW-1185">Reference proteome</keyword>
<dbReference type="RefSeq" id="XP_046018127.1">
    <property type="nucleotide sequence ID" value="XM_046159959.1"/>
</dbReference>
<name>A0A9P8YHG0_9PEZI</name>
<dbReference type="Proteomes" id="UP000756346">
    <property type="component" value="Unassembled WGS sequence"/>
</dbReference>
<feature type="compositionally biased region" description="Acidic residues" evidence="1">
    <location>
        <begin position="655"/>
        <end position="667"/>
    </location>
</feature>
<feature type="region of interest" description="Disordered" evidence="1">
    <location>
        <begin position="1"/>
        <end position="244"/>
    </location>
</feature>
<dbReference type="OrthoDB" id="4716584at2759"/>
<feature type="compositionally biased region" description="Pro residues" evidence="1">
    <location>
        <begin position="1"/>
        <end position="14"/>
    </location>
</feature>
<protein>
    <submittedName>
        <fullName evidence="2">Uncharacterized protein</fullName>
    </submittedName>
</protein>
<dbReference type="AlphaFoldDB" id="A0A9P8YHG0"/>